<feature type="transmembrane region" description="Helical" evidence="1">
    <location>
        <begin position="115"/>
        <end position="134"/>
    </location>
</feature>
<feature type="transmembrane region" description="Helical" evidence="1">
    <location>
        <begin position="227"/>
        <end position="246"/>
    </location>
</feature>
<name>A0A7W5JY97_9ACTN</name>
<comment type="caution">
    <text evidence="2">The sequence shown here is derived from an EMBL/GenBank/DDBJ whole genome shotgun (WGS) entry which is preliminary data.</text>
</comment>
<protein>
    <submittedName>
        <fullName evidence="2">ABC-2 type transport system permease protein</fullName>
    </submittedName>
</protein>
<feature type="transmembrane region" description="Helical" evidence="1">
    <location>
        <begin position="198"/>
        <end position="220"/>
    </location>
</feature>
<feature type="transmembrane region" description="Helical" evidence="1">
    <location>
        <begin position="20"/>
        <end position="39"/>
    </location>
</feature>
<dbReference type="GO" id="GO:0140359">
    <property type="term" value="F:ABC-type transporter activity"/>
    <property type="evidence" value="ECO:0007669"/>
    <property type="project" value="InterPro"/>
</dbReference>
<feature type="transmembrane region" description="Helical" evidence="1">
    <location>
        <begin position="155"/>
        <end position="178"/>
    </location>
</feature>
<dbReference type="AlphaFoldDB" id="A0A7W5JY97"/>
<evidence type="ECO:0000313" key="3">
    <source>
        <dbReference type="Proteomes" id="UP000565572"/>
    </source>
</evidence>
<evidence type="ECO:0000313" key="2">
    <source>
        <dbReference type="EMBL" id="MBB3328405.1"/>
    </source>
</evidence>
<dbReference type="Proteomes" id="UP000565572">
    <property type="component" value="Unassembled WGS sequence"/>
</dbReference>
<sequence>MTGVVRLVATELLRLRSRRVSIVAAVVVLAAVALFQFGIRSEVAPSAAAQADAAQAYAAAQQQWQESHAANVADCVQQGGGTQEECESYDPAPTPEQYQVTPPPFDVVGQAGVTTAAYLAMFASFLAGASFIGAEYSTGSLANWLTFVPQRLKVFASKGIAVVLGSTVLGAVAVFATFGLTAAQVSNHGEPLVRLGHVAAAGGRAVALVALAGLAGYVIALVARHTVAAIAVPLAYGLVRAVLSAFTSDVDAPLAWLPPYLPELNLTAFLEHGTTYTQYRSVLADGSDYTEVEKHISFAHSGLYWLTLAVVSVVVGVLVFRRRDVT</sequence>
<keyword evidence="1" id="KW-0812">Transmembrane</keyword>
<dbReference type="GO" id="GO:0005886">
    <property type="term" value="C:plasma membrane"/>
    <property type="evidence" value="ECO:0007669"/>
    <property type="project" value="UniProtKB-SubCell"/>
</dbReference>
<dbReference type="RefSeq" id="WP_183340258.1">
    <property type="nucleotide sequence ID" value="NZ_JACHZG010000001.1"/>
</dbReference>
<dbReference type="EMBL" id="JACHZG010000001">
    <property type="protein sequence ID" value="MBB3328405.1"/>
    <property type="molecule type" value="Genomic_DNA"/>
</dbReference>
<proteinExistence type="predicted"/>
<organism evidence="2 3">
    <name type="scientific">Microlunatus antarcticus</name>
    <dbReference type="NCBI Taxonomy" id="53388"/>
    <lineage>
        <taxon>Bacteria</taxon>
        <taxon>Bacillati</taxon>
        <taxon>Actinomycetota</taxon>
        <taxon>Actinomycetes</taxon>
        <taxon>Propionibacteriales</taxon>
        <taxon>Propionibacteriaceae</taxon>
        <taxon>Microlunatus</taxon>
    </lineage>
</organism>
<evidence type="ECO:0000256" key="1">
    <source>
        <dbReference type="SAM" id="Phobius"/>
    </source>
</evidence>
<keyword evidence="1" id="KW-1133">Transmembrane helix</keyword>
<feature type="transmembrane region" description="Helical" evidence="1">
    <location>
        <begin position="302"/>
        <end position="320"/>
    </location>
</feature>
<keyword evidence="1" id="KW-0472">Membrane</keyword>
<accession>A0A7W5JY97</accession>
<keyword evidence="3" id="KW-1185">Reference proteome</keyword>
<reference evidence="2 3" key="1">
    <citation type="submission" date="2020-08" db="EMBL/GenBank/DDBJ databases">
        <title>Sequencing the genomes of 1000 actinobacteria strains.</title>
        <authorList>
            <person name="Klenk H.-P."/>
        </authorList>
    </citation>
    <scope>NUCLEOTIDE SEQUENCE [LARGE SCALE GENOMIC DNA]</scope>
    <source>
        <strain evidence="2 3">DSM 11053</strain>
    </source>
</reference>
<gene>
    <name evidence="2" type="ORF">FHX39_003349</name>
</gene>